<dbReference type="PRINTS" id="PR00038">
    <property type="entry name" value="HTHLUXR"/>
</dbReference>
<dbReference type="EMBL" id="QSUP01000013">
    <property type="protein sequence ID" value="RGN50973.1"/>
    <property type="molecule type" value="Genomic_DNA"/>
</dbReference>
<evidence type="ECO:0000313" key="8">
    <source>
        <dbReference type="EMBL" id="RHC85212.1"/>
    </source>
</evidence>
<dbReference type="Gene3D" id="1.10.10.10">
    <property type="entry name" value="Winged helix-like DNA-binding domain superfamily/Winged helix DNA-binding domain"/>
    <property type="match status" value="1"/>
</dbReference>
<dbReference type="Proteomes" id="UP000283732">
    <property type="component" value="Unassembled WGS sequence"/>
</dbReference>
<evidence type="ECO:0000256" key="3">
    <source>
        <dbReference type="ARBA" id="ARBA00023163"/>
    </source>
</evidence>
<dbReference type="EMBL" id="QSII01000011">
    <property type="protein sequence ID" value="RHC85212.1"/>
    <property type="molecule type" value="Genomic_DNA"/>
</dbReference>
<dbReference type="InterPro" id="IPR000792">
    <property type="entry name" value="Tscrpt_reg_LuxR_C"/>
</dbReference>
<protein>
    <submittedName>
        <fullName evidence="8">DNA-binding response regulator</fullName>
    </submittedName>
</protein>
<dbReference type="Pfam" id="PF00196">
    <property type="entry name" value="GerE"/>
    <property type="match status" value="1"/>
</dbReference>
<dbReference type="Proteomes" id="UP000286260">
    <property type="component" value="Unassembled WGS sequence"/>
</dbReference>
<dbReference type="Proteomes" id="UP000261088">
    <property type="component" value="Unassembled WGS sequence"/>
</dbReference>
<evidence type="ECO:0000313" key="9">
    <source>
        <dbReference type="EMBL" id="RHH76133.1"/>
    </source>
</evidence>
<dbReference type="RefSeq" id="WP_005646118.1">
    <property type="nucleotide sequence ID" value="NZ_JADNHS010000005.1"/>
</dbReference>
<reference evidence="10 11" key="1">
    <citation type="submission" date="2018-08" db="EMBL/GenBank/DDBJ databases">
        <title>A genome reference for cultivated species of the human gut microbiota.</title>
        <authorList>
            <person name="Zou Y."/>
            <person name="Xue W."/>
            <person name="Luo G."/>
        </authorList>
    </citation>
    <scope>NUCLEOTIDE SEQUENCE [LARGE SCALE GENOMIC DNA]</scope>
    <source>
        <strain evidence="9 11">AM16-50</strain>
        <strain evidence="8 13">AM34-17</strain>
        <strain evidence="7 12">AM50-15</strain>
        <strain evidence="6 10">OM05-11AA</strain>
    </source>
</reference>
<evidence type="ECO:0000259" key="4">
    <source>
        <dbReference type="PROSITE" id="PS50043"/>
    </source>
</evidence>
<dbReference type="PANTHER" id="PTHR44688">
    <property type="entry name" value="DNA-BINDING TRANSCRIPTIONAL ACTIVATOR DEVR_DOSR"/>
    <property type="match status" value="1"/>
</dbReference>
<name>A0A3R6EEJ1_9BACT</name>
<dbReference type="GO" id="GO:0003677">
    <property type="term" value="F:DNA binding"/>
    <property type="evidence" value="ECO:0007669"/>
    <property type="project" value="UniProtKB-KW"/>
</dbReference>
<dbReference type="InterPro" id="IPR036388">
    <property type="entry name" value="WH-like_DNA-bd_sf"/>
</dbReference>
<accession>A0A3R6EEJ1</accession>
<gene>
    <name evidence="9" type="ORF">DW191_13280</name>
    <name evidence="8" type="ORF">DW828_09505</name>
    <name evidence="7" type="ORF">DW986_04235</name>
    <name evidence="6" type="ORF">DXB61_11625</name>
    <name evidence="5" type="ORF">GMD66_13090</name>
</gene>
<dbReference type="EMBL" id="QRKC01000006">
    <property type="protein sequence ID" value="RHH76133.1"/>
    <property type="molecule type" value="Genomic_DNA"/>
</dbReference>
<feature type="domain" description="HTH luxR-type" evidence="4">
    <location>
        <begin position="118"/>
        <end position="183"/>
    </location>
</feature>
<dbReference type="PANTHER" id="PTHR44688:SF16">
    <property type="entry name" value="DNA-BINDING TRANSCRIPTIONAL ACTIVATOR DEVR_DOSR"/>
    <property type="match status" value="1"/>
</dbReference>
<dbReference type="PROSITE" id="PS00622">
    <property type="entry name" value="HTH_LUXR_1"/>
    <property type="match status" value="1"/>
</dbReference>
<dbReference type="EMBL" id="QSEF01000005">
    <property type="protein sequence ID" value="RGZ49968.1"/>
    <property type="molecule type" value="Genomic_DNA"/>
</dbReference>
<evidence type="ECO:0000313" key="10">
    <source>
        <dbReference type="Proteomes" id="UP000261088"/>
    </source>
</evidence>
<keyword evidence="2 8" id="KW-0238">DNA-binding</keyword>
<evidence type="ECO:0000256" key="2">
    <source>
        <dbReference type="ARBA" id="ARBA00023125"/>
    </source>
</evidence>
<comment type="caution">
    <text evidence="8">The sequence shown here is derived from an EMBL/GenBank/DDBJ whole genome shotgun (WGS) entry which is preliminary data.</text>
</comment>
<dbReference type="Proteomes" id="UP000437446">
    <property type="component" value="Unassembled WGS sequence"/>
</dbReference>
<dbReference type="Proteomes" id="UP000285173">
    <property type="component" value="Unassembled WGS sequence"/>
</dbReference>
<sequence length="192" mass="21270">MHRNKQIAIILPDTLQSIGLQSMLTDYFPPVEISHYPTFEALSTSGNDTFDYYFTNAALFVLYADFFLPRRSKTMVLIDGTEGEGGLSATSHITIKASQEVIIEQLEQLFTGENNSISSDNNKELSTRETDVLQLIVKGSTNKEIADKLNISLNTVLSHRKNITTKLGIKTVSGLTFYAIMNGIISGDDIEL</sequence>
<dbReference type="PROSITE" id="PS50043">
    <property type="entry name" value="HTH_LUXR_2"/>
    <property type="match status" value="1"/>
</dbReference>
<dbReference type="SMART" id="SM00421">
    <property type="entry name" value="HTH_LUXR"/>
    <property type="match status" value="1"/>
</dbReference>
<reference evidence="5 14" key="2">
    <citation type="journal article" date="2019" name="Nat. Med.">
        <title>A library of human gut bacterial isolates paired with longitudinal multiomics data enables mechanistic microbiome research.</title>
        <authorList>
            <person name="Poyet M."/>
            <person name="Groussin M."/>
            <person name="Gibbons S.M."/>
            <person name="Avila-Pacheco J."/>
            <person name="Jiang X."/>
            <person name="Kearney S.M."/>
            <person name="Perrotta A.R."/>
            <person name="Berdy B."/>
            <person name="Zhao S."/>
            <person name="Lieberman T.D."/>
            <person name="Swanson P.K."/>
            <person name="Smith M."/>
            <person name="Roesemann S."/>
            <person name="Alexander J.E."/>
            <person name="Rich S.A."/>
            <person name="Livny J."/>
            <person name="Vlamakis H."/>
            <person name="Clish C."/>
            <person name="Bullock K."/>
            <person name="Deik A."/>
            <person name="Scott J."/>
            <person name="Pierce K.A."/>
            <person name="Xavier R.J."/>
            <person name="Alm E.J."/>
        </authorList>
    </citation>
    <scope>NUCLEOTIDE SEQUENCE [LARGE SCALE GENOMIC DNA]</scope>
    <source>
        <strain evidence="5 14">BIOML-A25</strain>
    </source>
</reference>
<dbReference type="SUPFAM" id="SSF46894">
    <property type="entry name" value="C-terminal effector domain of the bipartite response regulators"/>
    <property type="match status" value="1"/>
</dbReference>
<evidence type="ECO:0000313" key="12">
    <source>
        <dbReference type="Proteomes" id="UP000285173"/>
    </source>
</evidence>
<evidence type="ECO:0000313" key="6">
    <source>
        <dbReference type="EMBL" id="RGN50973.1"/>
    </source>
</evidence>
<dbReference type="GO" id="GO:0006355">
    <property type="term" value="P:regulation of DNA-templated transcription"/>
    <property type="evidence" value="ECO:0007669"/>
    <property type="project" value="InterPro"/>
</dbReference>
<dbReference type="AlphaFoldDB" id="A0A3R6EEJ1"/>
<evidence type="ECO:0000313" key="7">
    <source>
        <dbReference type="EMBL" id="RGZ49968.1"/>
    </source>
</evidence>
<proteinExistence type="predicted"/>
<keyword evidence="1" id="KW-0805">Transcription regulation</keyword>
<dbReference type="InterPro" id="IPR016032">
    <property type="entry name" value="Sig_transdc_resp-reg_C-effctor"/>
</dbReference>
<evidence type="ECO:0000313" key="11">
    <source>
        <dbReference type="Proteomes" id="UP000283732"/>
    </source>
</evidence>
<evidence type="ECO:0000256" key="1">
    <source>
        <dbReference type="ARBA" id="ARBA00023015"/>
    </source>
</evidence>
<organism evidence="8 13">
    <name type="scientific">Parabacteroides merdae</name>
    <dbReference type="NCBI Taxonomy" id="46503"/>
    <lineage>
        <taxon>Bacteria</taxon>
        <taxon>Pseudomonadati</taxon>
        <taxon>Bacteroidota</taxon>
        <taxon>Bacteroidia</taxon>
        <taxon>Bacteroidales</taxon>
        <taxon>Tannerellaceae</taxon>
        <taxon>Parabacteroides</taxon>
    </lineage>
</organism>
<evidence type="ECO:0000313" key="14">
    <source>
        <dbReference type="Proteomes" id="UP000437446"/>
    </source>
</evidence>
<keyword evidence="3" id="KW-0804">Transcription</keyword>
<evidence type="ECO:0000313" key="5">
    <source>
        <dbReference type="EMBL" id="MTU30125.1"/>
    </source>
</evidence>
<evidence type="ECO:0000313" key="13">
    <source>
        <dbReference type="Proteomes" id="UP000286260"/>
    </source>
</evidence>
<dbReference type="CDD" id="cd06170">
    <property type="entry name" value="LuxR_C_like"/>
    <property type="match status" value="1"/>
</dbReference>
<dbReference type="EMBL" id="WNCR01000006">
    <property type="protein sequence ID" value="MTU30125.1"/>
    <property type="molecule type" value="Genomic_DNA"/>
</dbReference>